<dbReference type="AlphaFoldDB" id="A0A1I7WSH1"/>
<keyword evidence="1" id="KW-1185">Reference proteome</keyword>
<sequence length="97" mass="10784">MKHISKRLYSDSESDCGYSVYTELSNVMESNESTVSSSDSSPMIFLTAITKEEDEIRENQDQLCRSSTSPPPLSSLVSTTYNNTNGSLIFLLKIVFS</sequence>
<name>A0A1I7WSH1_HETBA</name>
<dbReference type="WBParaSite" id="Hba_08111">
    <property type="protein sequence ID" value="Hba_08111"/>
    <property type="gene ID" value="Hba_08111"/>
</dbReference>
<evidence type="ECO:0000313" key="2">
    <source>
        <dbReference type="WBParaSite" id="Hba_08111"/>
    </source>
</evidence>
<organism evidence="1 2">
    <name type="scientific">Heterorhabditis bacteriophora</name>
    <name type="common">Entomopathogenic nematode worm</name>
    <dbReference type="NCBI Taxonomy" id="37862"/>
    <lineage>
        <taxon>Eukaryota</taxon>
        <taxon>Metazoa</taxon>
        <taxon>Ecdysozoa</taxon>
        <taxon>Nematoda</taxon>
        <taxon>Chromadorea</taxon>
        <taxon>Rhabditida</taxon>
        <taxon>Rhabditina</taxon>
        <taxon>Rhabditomorpha</taxon>
        <taxon>Strongyloidea</taxon>
        <taxon>Heterorhabditidae</taxon>
        <taxon>Heterorhabditis</taxon>
    </lineage>
</organism>
<evidence type="ECO:0000313" key="1">
    <source>
        <dbReference type="Proteomes" id="UP000095283"/>
    </source>
</evidence>
<proteinExistence type="predicted"/>
<reference evidence="2" key="1">
    <citation type="submission" date="2016-11" db="UniProtKB">
        <authorList>
            <consortium name="WormBaseParasite"/>
        </authorList>
    </citation>
    <scope>IDENTIFICATION</scope>
</reference>
<accession>A0A1I7WSH1</accession>
<dbReference type="Proteomes" id="UP000095283">
    <property type="component" value="Unplaced"/>
</dbReference>
<protein>
    <submittedName>
        <fullName evidence="2">Uncharacterized protein</fullName>
    </submittedName>
</protein>